<feature type="domain" description="Smr" evidence="2">
    <location>
        <begin position="451"/>
        <end position="535"/>
    </location>
</feature>
<proteinExistence type="predicted"/>
<dbReference type="Gene3D" id="3.30.1370.110">
    <property type="match status" value="1"/>
</dbReference>
<accession>A0A0B4FHN2</accession>
<dbReference type="InterPro" id="IPR052772">
    <property type="entry name" value="Endo/PolyKinase_Domain-Protein"/>
</dbReference>
<dbReference type="OrthoDB" id="4080456at2759"/>
<dbReference type="SMART" id="SM00463">
    <property type="entry name" value="SMR"/>
    <property type="match status" value="1"/>
</dbReference>
<gene>
    <name evidence="4" type="ORF">MAN_04140</name>
</gene>
<dbReference type="GO" id="GO:0004519">
    <property type="term" value="F:endonuclease activity"/>
    <property type="evidence" value="ECO:0007669"/>
    <property type="project" value="TreeGrafter"/>
</dbReference>
<protein>
    <submittedName>
        <fullName evidence="4">Smr domain protein</fullName>
    </submittedName>
</protein>
<name>A0A0B4FHN2_METAF</name>
<dbReference type="InterPro" id="IPR058864">
    <property type="entry name" value="UBA_10"/>
</dbReference>
<dbReference type="Pfam" id="PF26286">
    <property type="entry name" value="UBA_10"/>
    <property type="match status" value="1"/>
</dbReference>
<feature type="compositionally biased region" description="Low complexity" evidence="1">
    <location>
        <begin position="84"/>
        <end position="95"/>
    </location>
</feature>
<reference evidence="4 5" key="1">
    <citation type="journal article" date="2014" name="Proc. Natl. Acad. Sci. U.S.A.">
        <title>Trajectory and genomic determinants of fungal-pathogen speciation and host adaptation.</title>
        <authorList>
            <person name="Hu X."/>
            <person name="Xiao G."/>
            <person name="Zheng P."/>
            <person name="Shang Y."/>
            <person name="Su Y."/>
            <person name="Zhang X."/>
            <person name="Liu X."/>
            <person name="Zhan S."/>
            <person name="St Leger R.J."/>
            <person name="Wang C."/>
        </authorList>
    </citation>
    <scope>NUCLEOTIDE SEQUENCE [LARGE SCALE GENOMIC DNA]</scope>
    <source>
        <strain evidence="4 5">ARSEF 549</strain>
    </source>
</reference>
<dbReference type="PROSITE" id="PS51140">
    <property type="entry name" value="CUE"/>
    <property type="match status" value="1"/>
</dbReference>
<feature type="non-terminal residue" evidence="4">
    <location>
        <position position="1"/>
    </location>
</feature>
<organism evidence="4 5">
    <name type="scientific">Metarhizium anisopliae (strain ARSEF 549)</name>
    <dbReference type="NCBI Taxonomy" id="3151832"/>
    <lineage>
        <taxon>Eukaryota</taxon>
        <taxon>Fungi</taxon>
        <taxon>Dikarya</taxon>
        <taxon>Ascomycota</taxon>
        <taxon>Pezizomycotina</taxon>
        <taxon>Sordariomycetes</taxon>
        <taxon>Hypocreomycetidae</taxon>
        <taxon>Hypocreales</taxon>
        <taxon>Clavicipitaceae</taxon>
        <taxon>Metarhizium</taxon>
    </lineage>
</organism>
<dbReference type="SMART" id="SM01162">
    <property type="entry name" value="DUF1771"/>
    <property type="match status" value="1"/>
</dbReference>
<evidence type="ECO:0000313" key="4">
    <source>
        <dbReference type="EMBL" id="KID67382.1"/>
    </source>
</evidence>
<dbReference type="InterPro" id="IPR002625">
    <property type="entry name" value="Smr_dom"/>
</dbReference>
<dbReference type="VEuPathDB" id="FungiDB:MAN_04140"/>
<dbReference type="AlphaFoldDB" id="A0A0B4FHN2"/>
<dbReference type="GO" id="GO:0005634">
    <property type="term" value="C:nucleus"/>
    <property type="evidence" value="ECO:0007669"/>
    <property type="project" value="TreeGrafter"/>
</dbReference>
<comment type="caution">
    <text evidence="4">The sequence shown here is derived from an EMBL/GenBank/DDBJ whole genome shotgun (WGS) entry which is preliminary data.</text>
</comment>
<feature type="compositionally biased region" description="Basic residues" evidence="1">
    <location>
        <begin position="194"/>
        <end position="205"/>
    </location>
</feature>
<keyword evidence="5" id="KW-1185">Reference proteome</keyword>
<dbReference type="InterPro" id="IPR003892">
    <property type="entry name" value="CUE"/>
</dbReference>
<sequence length="535" mass="58492">MASENEPDPLQNLVDSFHTLLDEALIVAIASDYDLKSPSAYKQAQTTLQDLAKSVPSEEASGFNPSGIPQGPEGEAQLIQDEPTATSTTSASRRTSQAHITDKSSTDNSSCVPDSPSLMPRLTTFNQDSEEDKLLLLQSMFADLKQFDIQYALKKANGDFQTALDDLLNVQYLQSTGQQIKGIDGFFELENGRSKGRKKKKGKKKVASDADQSSDGTSSPSIASETQSQDEIEYVAERFGIRSDQVSPIYYKFQCSKGATVVELLNQYISHGIETQDESGKESAERLAQNYRHVPEKYMPTIVHVAGSIPQFADDIAALLNKYFSKQPKAKKMDLSYRLTPLPREDIEGGDVIVSSRPGAKPAVGLVAKPSAVSDMNYEEAMSRANTFHQARRDAAASAAQMHRRGASSPLFRQAASYYSDRAREQGRYAQSATSTAADILVDQRSTASSIDLHGVLVQDGVRISRQRVQEWWGGLGEMRAKKLREDGGFTVITGLGRHSASGVSQMRQAVAAALLQDGWKLSVETGRFVVTGRR</sequence>
<dbReference type="PANTHER" id="PTHR46535:SF1">
    <property type="entry name" value="NEDD4-BINDING PROTEIN 2"/>
    <property type="match status" value="1"/>
</dbReference>
<dbReference type="InterPro" id="IPR036063">
    <property type="entry name" value="Smr_dom_sf"/>
</dbReference>
<evidence type="ECO:0000259" key="3">
    <source>
        <dbReference type="PROSITE" id="PS51140"/>
    </source>
</evidence>
<feature type="compositionally biased region" description="Polar residues" evidence="1">
    <location>
        <begin position="210"/>
        <end position="227"/>
    </location>
</feature>
<dbReference type="PROSITE" id="PS50828">
    <property type="entry name" value="SMR"/>
    <property type="match status" value="1"/>
</dbReference>
<dbReference type="CDD" id="cd14279">
    <property type="entry name" value="CUE"/>
    <property type="match status" value="1"/>
</dbReference>
<dbReference type="SUPFAM" id="SSF160443">
    <property type="entry name" value="SMR domain-like"/>
    <property type="match status" value="1"/>
</dbReference>
<feature type="region of interest" description="Disordered" evidence="1">
    <location>
        <begin position="194"/>
        <end position="229"/>
    </location>
</feature>
<dbReference type="HOGENOM" id="CLU_023589_0_0_1"/>
<dbReference type="InterPro" id="IPR013899">
    <property type="entry name" value="DUF1771"/>
</dbReference>
<dbReference type="GO" id="GO:0043130">
    <property type="term" value="F:ubiquitin binding"/>
    <property type="evidence" value="ECO:0007669"/>
    <property type="project" value="InterPro"/>
</dbReference>
<dbReference type="PANTHER" id="PTHR46535">
    <property type="entry name" value="NEDD4-BINDING PROTEIN 2"/>
    <property type="match status" value="1"/>
</dbReference>
<dbReference type="EMBL" id="AZNF01000004">
    <property type="protein sequence ID" value="KID67382.1"/>
    <property type="molecule type" value="Genomic_DNA"/>
</dbReference>
<evidence type="ECO:0000259" key="2">
    <source>
        <dbReference type="PROSITE" id="PS50828"/>
    </source>
</evidence>
<feature type="region of interest" description="Disordered" evidence="1">
    <location>
        <begin position="52"/>
        <end position="120"/>
    </location>
</feature>
<evidence type="ECO:0000313" key="5">
    <source>
        <dbReference type="Proteomes" id="UP000031186"/>
    </source>
</evidence>
<dbReference type="Proteomes" id="UP000031186">
    <property type="component" value="Unassembled WGS sequence"/>
</dbReference>
<feature type="domain" description="CUE" evidence="3">
    <location>
        <begin position="129"/>
        <end position="172"/>
    </location>
</feature>
<evidence type="ECO:0000256" key="1">
    <source>
        <dbReference type="SAM" id="MobiDB-lite"/>
    </source>
</evidence>